<evidence type="ECO:0000256" key="7">
    <source>
        <dbReference type="RuleBase" id="RU361161"/>
    </source>
</evidence>
<evidence type="ECO:0000256" key="2">
    <source>
        <dbReference type="ARBA" id="ARBA00005336"/>
    </source>
</evidence>
<dbReference type="Proteomes" id="UP001398556">
    <property type="component" value="Unassembled WGS sequence"/>
</dbReference>
<dbReference type="Pfam" id="PF00933">
    <property type="entry name" value="Glyco_hydro_3"/>
    <property type="match status" value="1"/>
</dbReference>
<dbReference type="InterPro" id="IPR019800">
    <property type="entry name" value="Glyco_hydro_3_AS"/>
</dbReference>
<dbReference type="Gene3D" id="3.40.50.1700">
    <property type="entry name" value="Glycoside hydrolase family 3 C-terminal domain"/>
    <property type="match status" value="1"/>
</dbReference>
<gene>
    <name evidence="9" type="primary">bglX</name>
    <name evidence="9" type="ORF">AAEO59_05355</name>
</gene>
<evidence type="ECO:0000256" key="6">
    <source>
        <dbReference type="ARBA" id="ARBA00023295"/>
    </source>
</evidence>
<dbReference type="PROSITE" id="PS51257">
    <property type="entry name" value="PROKAR_LIPOPROTEIN"/>
    <property type="match status" value="1"/>
</dbReference>
<organism evidence="9 10">
    <name type="scientific">Flavobacterium flavipallidum</name>
    <dbReference type="NCBI Taxonomy" id="3139140"/>
    <lineage>
        <taxon>Bacteria</taxon>
        <taxon>Pseudomonadati</taxon>
        <taxon>Bacteroidota</taxon>
        <taxon>Flavobacteriia</taxon>
        <taxon>Flavobacteriales</taxon>
        <taxon>Flavobacteriaceae</taxon>
        <taxon>Flavobacterium</taxon>
    </lineage>
</organism>
<feature type="domain" description="Fibronectin type III-like" evidence="8">
    <location>
        <begin position="684"/>
        <end position="753"/>
    </location>
</feature>
<name>A0ABU9HK15_9FLAO</name>
<dbReference type="InterPro" id="IPR013783">
    <property type="entry name" value="Ig-like_fold"/>
</dbReference>
<dbReference type="Pfam" id="PF14310">
    <property type="entry name" value="Fn3-like"/>
    <property type="match status" value="1"/>
</dbReference>
<dbReference type="Gene3D" id="2.60.40.10">
    <property type="entry name" value="Immunoglobulins"/>
    <property type="match status" value="1"/>
</dbReference>
<proteinExistence type="inferred from homology"/>
<keyword evidence="4" id="KW-0732">Signal</keyword>
<protein>
    <recommendedName>
        <fullName evidence="3">beta-glucosidase</fullName>
        <ecNumber evidence="3">3.2.1.21</ecNumber>
    </recommendedName>
</protein>
<comment type="caution">
    <text evidence="9">The sequence shown here is derived from an EMBL/GenBank/DDBJ whole genome shotgun (WGS) entry which is preliminary data.</text>
</comment>
<dbReference type="InterPro" id="IPR026891">
    <property type="entry name" value="Fn3-like"/>
</dbReference>
<dbReference type="InterPro" id="IPR036881">
    <property type="entry name" value="Glyco_hydro_3_C_sf"/>
</dbReference>
<reference evidence="9 10" key="1">
    <citation type="submission" date="2024-04" db="EMBL/GenBank/DDBJ databases">
        <title>Flavobacterium sp. DGU99 16S ribosomal RNA gene Genome sequencing and assembly.</title>
        <authorList>
            <person name="Park S."/>
        </authorList>
    </citation>
    <scope>NUCLEOTIDE SEQUENCE [LARGE SCALE GENOMIC DNA]</scope>
    <source>
        <strain evidence="9 10">DGU99</strain>
    </source>
</reference>
<sequence>MSVIKTMSFVFITIAVLSCSSKIIQPKGGFVSKNQLDFRVDSVLKLMTLKEKIGQLNQYNGFWEITGPTPKEGQAAKKYADLKNGLVGSMLNVKGVKDVRALQKIAVEETRLGIPLIFGFDVIHGYKTISPIPLAEAASWDLKEIKKSAAIAAEEAASVGLNWTFAPMVDVSRDARWGRVMEGAGEDPYLGSQIAIARVQGFQGDDLKARNTILACAKHFAAYAFAESGRDYNTVDIGESTLQNIVFPPFKAAADAGVRTFMNSFNELNGIPATGNAYLQRKILKSDWGFEGFVVSDWGSINEMIPHGFAKDSKQAAEIAINAGSDMDMESSAYVDHLETLVKEGKVKETLIDDAARRILRVKFELGLFDNPYLYCDENYEKETLGKAAFQEGVLEMAKKSIVLLKNEKELLPLKKSGQKIVVIGVLANDKTSPLGSWRIAADDNSAVSLLEGLQKYEGNQLTYAKGADVTVGRTQFIWETKINTTDKSGFAEAIAAAKNADVVIMSLGEHGLQSGEGRSRTDIGLPGVQQELLEEVYKVNPNIVLVLNNGRPLAIPWADAHIPAIVEAWHLGTQSGNAIAQVLYGDYNPSGKLPMTFPRNVGQLPIYYNYKNTGRPVMNEPESVFWSHYIDEKNTPLYPFGYGLSYTQFEYSDLSLSQKSFSGDGQIEVSVNVKNTGKYKGKEVVQLYIRDLIASVTRPVKELKGFEMIELQAGASQKVIFTINKKTIEFFTANSKWEAEPGDFKVFVGGNSVQTLERDFQYLK</sequence>
<evidence type="ECO:0000256" key="4">
    <source>
        <dbReference type="ARBA" id="ARBA00022729"/>
    </source>
</evidence>
<evidence type="ECO:0000313" key="10">
    <source>
        <dbReference type="Proteomes" id="UP001398556"/>
    </source>
</evidence>
<evidence type="ECO:0000259" key="8">
    <source>
        <dbReference type="SMART" id="SM01217"/>
    </source>
</evidence>
<dbReference type="InterPro" id="IPR017853">
    <property type="entry name" value="GH"/>
</dbReference>
<dbReference type="Gene3D" id="3.20.20.300">
    <property type="entry name" value="Glycoside hydrolase, family 3, N-terminal domain"/>
    <property type="match status" value="1"/>
</dbReference>
<dbReference type="RefSeq" id="WP_341699706.1">
    <property type="nucleotide sequence ID" value="NZ_JBBYHU010000007.1"/>
</dbReference>
<dbReference type="GO" id="GO:0008422">
    <property type="term" value="F:beta-glucosidase activity"/>
    <property type="evidence" value="ECO:0007669"/>
    <property type="project" value="UniProtKB-EC"/>
</dbReference>
<evidence type="ECO:0000256" key="1">
    <source>
        <dbReference type="ARBA" id="ARBA00000448"/>
    </source>
</evidence>
<dbReference type="InterPro" id="IPR036962">
    <property type="entry name" value="Glyco_hydro_3_N_sf"/>
</dbReference>
<comment type="catalytic activity">
    <reaction evidence="1">
        <text>Hydrolysis of terminal, non-reducing beta-D-glucosyl residues with release of beta-D-glucose.</text>
        <dbReference type="EC" id="3.2.1.21"/>
    </reaction>
</comment>
<dbReference type="InterPro" id="IPR002772">
    <property type="entry name" value="Glyco_hydro_3_C"/>
</dbReference>
<dbReference type="NCBIfam" id="NF011678">
    <property type="entry name" value="PRK15098.1"/>
    <property type="match status" value="1"/>
</dbReference>
<dbReference type="Pfam" id="PF01915">
    <property type="entry name" value="Glyco_hydro_3_C"/>
    <property type="match status" value="1"/>
</dbReference>
<keyword evidence="5 7" id="KW-0378">Hydrolase</keyword>
<dbReference type="PANTHER" id="PTHR30620">
    <property type="entry name" value="PERIPLASMIC BETA-GLUCOSIDASE-RELATED"/>
    <property type="match status" value="1"/>
</dbReference>
<comment type="similarity">
    <text evidence="2 7">Belongs to the glycosyl hydrolase 3 family.</text>
</comment>
<dbReference type="EMBL" id="JBBYHU010000007">
    <property type="protein sequence ID" value="MEL1240466.1"/>
    <property type="molecule type" value="Genomic_DNA"/>
</dbReference>
<keyword evidence="10" id="KW-1185">Reference proteome</keyword>
<dbReference type="SUPFAM" id="SSF51445">
    <property type="entry name" value="(Trans)glycosidases"/>
    <property type="match status" value="1"/>
</dbReference>
<keyword evidence="6 7" id="KW-0326">Glycosidase</keyword>
<dbReference type="InterPro" id="IPR001764">
    <property type="entry name" value="Glyco_hydro_3_N"/>
</dbReference>
<dbReference type="EC" id="3.2.1.21" evidence="3"/>
<dbReference type="PANTHER" id="PTHR30620:SF16">
    <property type="entry name" value="LYSOSOMAL BETA GLUCOSIDASE"/>
    <property type="match status" value="1"/>
</dbReference>
<dbReference type="SMART" id="SM01217">
    <property type="entry name" value="Fn3_like"/>
    <property type="match status" value="1"/>
</dbReference>
<evidence type="ECO:0000256" key="5">
    <source>
        <dbReference type="ARBA" id="ARBA00022801"/>
    </source>
</evidence>
<dbReference type="PRINTS" id="PR00133">
    <property type="entry name" value="GLHYDRLASE3"/>
</dbReference>
<dbReference type="InterPro" id="IPR051915">
    <property type="entry name" value="Cellulose_Degrad_GH3"/>
</dbReference>
<dbReference type="PROSITE" id="PS00775">
    <property type="entry name" value="GLYCOSYL_HYDROL_F3"/>
    <property type="match status" value="1"/>
</dbReference>
<accession>A0ABU9HK15</accession>
<evidence type="ECO:0000256" key="3">
    <source>
        <dbReference type="ARBA" id="ARBA00012744"/>
    </source>
</evidence>
<evidence type="ECO:0000313" key="9">
    <source>
        <dbReference type="EMBL" id="MEL1240466.1"/>
    </source>
</evidence>
<dbReference type="SUPFAM" id="SSF52279">
    <property type="entry name" value="Beta-D-glucan exohydrolase, C-terminal domain"/>
    <property type="match status" value="1"/>
</dbReference>